<dbReference type="SUPFAM" id="SSF52091">
    <property type="entry name" value="SpoIIaa-like"/>
    <property type="match status" value="1"/>
</dbReference>
<evidence type="ECO:0000313" key="5">
    <source>
        <dbReference type="Proteomes" id="UP000278962"/>
    </source>
</evidence>
<accession>A0A660L1L3</accession>
<reference evidence="4 5" key="1">
    <citation type="submission" date="2018-10" db="EMBL/GenBank/DDBJ databases">
        <title>Genomic Encyclopedia of Archaeal and Bacterial Type Strains, Phase II (KMG-II): from individual species to whole genera.</title>
        <authorList>
            <person name="Goeker M."/>
        </authorList>
    </citation>
    <scope>NUCLEOTIDE SEQUENCE [LARGE SCALE GENOMIC DNA]</scope>
    <source>
        <strain evidence="4 5">DSM 14954</strain>
    </source>
</reference>
<dbReference type="Pfam" id="PF01740">
    <property type="entry name" value="STAS"/>
    <property type="match status" value="1"/>
</dbReference>
<proteinExistence type="inferred from homology"/>
<dbReference type="InterPro" id="IPR003658">
    <property type="entry name" value="Anti-sigma_ant"/>
</dbReference>
<dbReference type="PROSITE" id="PS50801">
    <property type="entry name" value="STAS"/>
    <property type="match status" value="1"/>
</dbReference>
<evidence type="ECO:0000259" key="3">
    <source>
        <dbReference type="PROSITE" id="PS50801"/>
    </source>
</evidence>
<protein>
    <recommendedName>
        <fullName evidence="2">Anti-sigma factor antagonist</fullName>
    </recommendedName>
</protein>
<dbReference type="OrthoDB" id="9793697at2"/>
<evidence type="ECO:0000256" key="1">
    <source>
        <dbReference type="ARBA" id="ARBA00009013"/>
    </source>
</evidence>
<organism evidence="4 5">
    <name type="scientific">Solirubrobacter pauli</name>
    <dbReference type="NCBI Taxonomy" id="166793"/>
    <lineage>
        <taxon>Bacteria</taxon>
        <taxon>Bacillati</taxon>
        <taxon>Actinomycetota</taxon>
        <taxon>Thermoleophilia</taxon>
        <taxon>Solirubrobacterales</taxon>
        <taxon>Solirubrobacteraceae</taxon>
        <taxon>Solirubrobacter</taxon>
    </lineage>
</organism>
<evidence type="ECO:0000256" key="2">
    <source>
        <dbReference type="RuleBase" id="RU003749"/>
    </source>
</evidence>
<dbReference type="NCBIfam" id="TIGR00377">
    <property type="entry name" value="ant_ant_sig"/>
    <property type="match status" value="1"/>
</dbReference>
<dbReference type="Proteomes" id="UP000278962">
    <property type="component" value="Unassembled WGS sequence"/>
</dbReference>
<name>A0A660L1L3_9ACTN</name>
<dbReference type="Gene3D" id="3.30.750.24">
    <property type="entry name" value="STAS domain"/>
    <property type="match status" value="1"/>
</dbReference>
<dbReference type="InterPro" id="IPR002645">
    <property type="entry name" value="STAS_dom"/>
</dbReference>
<comment type="similarity">
    <text evidence="1 2">Belongs to the anti-sigma-factor antagonist family.</text>
</comment>
<dbReference type="GO" id="GO:0043856">
    <property type="term" value="F:anti-sigma factor antagonist activity"/>
    <property type="evidence" value="ECO:0007669"/>
    <property type="project" value="InterPro"/>
</dbReference>
<feature type="domain" description="STAS" evidence="3">
    <location>
        <begin position="2"/>
        <end position="111"/>
    </location>
</feature>
<dbReference type="CDD" id="cd07043">
    <property type="entry name" value="STAS_anti-anti-sigma_factors"/>
    <property type="match status" value="1"/>
</dbReference>
<evidence type="ECO:0000313" key="4">
    <source>
        <dbReference type="EMBL" id="RKQ87308.1"/>
    </source>
</evidence>
<gene>
    <name evidence="4" type="ORF">C8N24_5329</name>
</gene>
<comment type="caution">
    <text evidence="4">The sequence shown here is derived from an EMBL/GenBank/DDBJ whole genome shotgun (WGS) entry which is preliminary data.</text>
</comment>
<keyword evidence="5" id="KW-1185">Reference proteome</keyword>
<dbReference type="PANTHER" id="PTHR33495:SF2">
    <property type="entry name" value="ANTI-SIGMA FACTOR ANTAGONIST TM_1081-RELATED"/>
    <property type="match status" value="1"/>
</dbReference>
<dbReference type="RefSeq" id="WP_121255743.1">
    <property type="nucleotide sequence ID" value="NZ_RBIL01000002.1"/>
</dbReference>
<sequence length="111" mass="11489">MFTLDHDPVDGSHLIVAGGELDLGATSEMSAIFAMAAAGPQDAVVLDLSGVDFIDSSALGTILRAAQSLEASGKRLHVVVPDGPVRRLLEITGTASRFTLHTTRDDAFAAA</sequence>
<dbReference type="EMBL" id="RBIL01000002">
    <property type="protein sequence ID" value="RKQ87308.1"/>
    <property type="molecule type" value="Genomic_DNA"/>
</dbReference>
<dbReference type="InterPro" id="IPR036513">
    <property type="entry name" value="STAS_dom_sf"/>
</dbReference>
<dbReference type="AlphaFoldDB" id="A0A660L1L3"/>
<dbReference type="PANTHER" id="PTHR33495">
    <property type="entry name" value="ANTI-SIGMA FACTOR ANTAGONIST TM_1081-RELATED-RELATED"/>
    <property type="match status" value="1"/>
</dbReference>